<evidence type="ECO:0000256" key="2">
    <source>
        <dbReference type="ARBA" id="ARBA00022741"/>
    </source>
</evidence>
<keyword evidence="1" id="KW-0813">Transport</keyword>
<evidence type="ECO:0000313" key="5">
    <source>
        <dbReference type="EMBL" id="ASJ07143.1"/>
    </source>
</evidence>
<dbReference type="InterPro" id="IPR003439">
    <property type="entry name" value="ABC_transporter-like_ATP-bd"/>
</dbReference>
<dbReference type="Pfam" id="PF00005">
    <property type="entry name" value="ABC_tran"/>
    <property type="match status" value="1"/>
</dbReference>
<evidence type="ECO:0000259" key="4">
    <source>
        <dbReference type="PROSITE" id="PS50893"/>
    </source>
</evidence>
<name>A0A218P8P1_9EURY</name>
<keyword evidence="6" id="KW-1185">Reference proteome</keyword>
<proteinExistence type="predicted"/>
<dbReference type="SMART" id="SM00382">
    <property type="entry name" value="AAA"/>
    <property type="match status" value="1"/>
</dbReference>
<dbReference type="InterPro" id="IPR003593">
    <property type="entry name" value="AAA+_ATPase"/>
</dbReference>
<organism evidence="5 6">
    <name type="scientific">Thermococcus pacificus</name>
    <dbReference type="NCBI Taxonomy" id="71998"/>
    <lineage>
        <taxon>Archaea</taxon>
        <taxon>Methanobacteriati</taxon>
        <taxon>Methanobacteriota</taxon>
        <taxon>Thermococci</taxon>
        <taxon>Thermococcales</taxon>
        <taxon>Thermococcaceae</taxon>
        <taxon>Thermococcus</taxon>
    </lineage>
</organism>
<dbReference type="PROSITE" id="PS50893">
    <property type="entry name" value="ABC_TRANSPORTER_2"/>
    <property type="match status" value="1"/>
</dbReference>
<dbReference type="Proteomes" id="UP000197418">
    <property type="component" value="Chromosome"/>
</dbReference>
<dbReference type="EMBL" id="CP015102">
    <property type="protein sequence ID" value="ASJ07143.1"/>
    <property type="molecule type" value="Genomic_DNA"/>
</dbReference>
<dbReference type="InterPro" id="IPR050153">
    <property type="entry name" value="Metal_Ion_Import_ABC"/>
</dbReference>
<dbReference type="KEGG" id="tpaf:A3L08_07315"/>
<dbReference type="PANTHER" id="PTHR42734">
    <property type="entry name" value="METAL TRANSPORT SYSTEM ATP-BINDING PROTEIN TM_0124-RELATED"/>
    <property type="match status" value="1"/>
</dbReference>
<dbReference type="GO" id="GO:0016887">
    <property type="term" value="F:ATP hydrolysis activity"/>
    <property type="evidence" value="ECO:0007669"/>
    <property type="project" value="InterPro"/>
</dbReference>
<evidence type="ECO:0000256" key="1">
    <source>
        <dbReference type="ARBA" id="ARBA00022448"/>
    </source>
</evidence>
<accession>A0A218P8P1</accession>
<dbReference type="AlphaFoldDB" id="A0A218P8P1"/>
<dbReference type="RefSeq" id="WP_088854395.1">
    <property type="nucleotide sequence ID" value="NZ_CP015102.1"/>
</dbReference>
<protein>
    <submittedName>
        <fullName evidence="5">ABC transporter</fullName>
    </submittedName>
</protein>
<feature type="domain" description="ABC transporter" evidence="4">
    <location>
        <begin position="4"/>
        <end position="237"/>
    </location>
</feature>
<gene>
    <name evidence="5" type="ORF">A3L08_07315</name>
</gene>
<reference evidence="5 6" key="1">
    <citation type="submission" date="2016-04" db="EMBL/GenBank/DDBJ databases">
        <title>Complete genome sequence of Thermococcus pacificus type strain P4.</title>
        <authorList>
            <person name="Oger P.M."/>
        </authorList>
    </citation>
    <scope>NUCLEOTIDE SEQUENCE [LARGE SCALE GENOMIC DNA]</scope>
    <source>
        <strain evidence="5 6">P-4</strain>
    </source>
</reference>
<dbReference type="PROSITE" id="PS00211">
    <property type="entry name" value="ABC_TRANSPORTER_1"/>
    <property type="match status" value="1"/>
</dbReference>
<keyword evidence="2" id="KW-0547">Nucleotide-binding</keyword>
<dbReference type="GO" id="GO:0005524">
    <property type="term" value="F:ATP binding"/>
    <property type="evidence" value="ECO:0007669"/>
    <property type="project" value="UniProtKB-KW"/>
</dbReference>
<dbReference type="CDD" id="cd03235">
    <property type="entry name" value="ABC_Metallic_Cations"/>
    <property type="match status" value="1"/>
</dbReference>
<keyword evidence="3" id="KW-0067">ATP-binding</keyword>
<evidence type="ECO:0000313" key="6">
    <source>
        <dbReference type="Proteomes" id="UP000197418"/>
    </source>
</evidence>
<dbReference type="Gene3D" id="3.40.50.300">
    <property type="entry name" value="P-loop containing nucleotide triphosphate hydrolases"/>
    <property type="match status" value="1"/>
</dbReference>
<dbReference type="InterPro" id="IPR027417">
    <property type="entry name" value="P-loop_NTPase"/>
</dbReference>
<dbReference type="OrthoDB" id="24644at2157"/>
<sequence>MNAVTAENLTILYDGKPALEGVTFSLEEGETLLLLGPNGAGKTTLLRTIACFHREYTGDLYVFGRKPCRARELIGYVPQSHSLNERVPLTALEVVAMGGIYRRGFAHFKIPRETLLKAEEVLGFVGLGSVKDRLFRELSGGQKQRVLLARALMGDPKLLLLDEPLSALDPSARAEVAAVLNKIKRERGITMVITTHDINPLLEVGDRVMLINKRLIAFGRPEEVLQDSIIKSVYGPLARVVPVGGKLFCITGDVHIHKRGGGEL</sequence>
<dbReference type="SUPFAM" id="SSF52540">
    <property type="entry name" value="P-loop containing nucleoside triphosphate hydrolases"/>
    <property type="match status" value="1"/>
</dbReference>
<evidence type="ECO:0000256" key="3">
    <source>
        <dbReference type="ARBA" id="ARBA00022840"/>
    </source>
</evidence>
<dbReference type="GeneID" id="33316066"/>
<dbReference type="InterPro" id="IPR017871">
    <property type="entry name" value="ABC_transporter-like_CS"/>
</dbReference>